<proteinExistence type="predicted"/>
<evidence type="ECO:0000313" key="2">
    <source>
        <dbReference type="EMBL" id="KAK5971926.1"/>
    </source>
</evidence>
<sequence length="82" mass="10246">MKSFILFILLLLNLLIDAKPRPVDSTVWLIRVKRHWGWEWFRPRRLGWARWKSTVYRPRFFRPFVKAWDGSQYDFIPYYANR</sequence>
<evidence type="ECO:0000313" key="3">
    <source>
        <dbReference type="Proteomes" id="UP001331761"/>
    </source>
</evidence>
<dbReference type="Proteomes" id="UP001331761">
    <property type="component" value="Unassembled WGS sequence"/>
</dbReference>
<gene>
    <name evidence="2" type="ORF">GCK32_011397</name>
</gene>
<comment type="caution">
    <text evidence="2">The sequence shown here is derived from an EMBL/GenBank/DDBJ whole genome shotgun (WGS) entry which is preliminary data.</text>
</comment>
<name>A0AAN8IFV8_TRICO</name>
<dbReference type="EMBL" id="WIXE01017209">
    <property type="protein sequence ID" value="KAK5971926.1"/>
    <property type="molecule type" value="Genomic_DNA"/>
</dbReference>
<feature type="signal peptide" evidence="1">
    <location>
        <begin position="1"/>
        <end position="20"/>
    </location>
</feature>
<accession>A0AAN8IFV8</accession>
<keyword evidence="3" id="KW-1185">Reference proteome</keyword>
<dbReference type="AlphaFoldDB" id="A0AAN8IFV8"/>
<keyword evidence="1" id="KW-0732">Signal</keyword>
<feature type="chain" id="PRO_5042954455" evidence="1">
    <location>
        <begin position="21"/>
        <end position="82"/>
    </location>
</feature>
<evidence type="ECO:0000256" key="1">
    <source>
        <dbReference type="SAM" id="SignalP"/>
    </source>
</evidence>
<protein>
    <submittedName>
        <fullName evidence="2">Uncharacterized protein</fullName>
    </submittedName>
</protein>
<organism evidence="2 3">
    <name type="scientific">Trichostrongylus colubriformis</name>
    <name type="common">Black scour worm</name>
    <dbReference type="NCBI Taxonomy" id="6319"/>
    <lineage>
        <taxon>Eukaryota</taxon>
        <taxon>Metazoa</taxon>
        <taxon>Ecdysozoa</taxon>
        <taxon>Nematoda</taxon>
        <taxon>Chromadorea</taxon>
        <taxon>Rhabditida</taxon>
        <taxon>Rhabditina</taxon>
        <taxon>Rhabditomorpha</taxon>
        <taxon>Strongyloidea</taxon>
        <taxon>Trichostrongylidae</taxon>
        <taxon>Trichostrongylus</taxon>
    </lineage>
</organism>
<reference evidence="2 3" key="1">
    <citation type="submission" date="2019-10" db="EMBL/GenBank/DDBJ databases">
        <title>Assembly and Annotation for the nematode Trichostrongylus colubriformis.</title>
        <authorList>
            <person name="Martin J."/>
        </authorList>
    </citation>
    <scope>NUCLEOTIDE SEQUENCE [LARGE SCALE GENOMIC DNA]</scope>
    <source>
        <strain evidence="2">G859</strain>
        <tissue evidence="2">Whole worm</tissue>
    </source>
</reference>